<dbReference type="Pfam" id="PF11172">
    <property type="entry name" value="DUF2959"/>
    <property type="match status" value="1"/>
</dbReference>
<dbReference type="AlphaFoldDB" id="A0A4P9VP36"/>
<protein>
    <submittedName>
        <fullName evidence="2">DUF2959 domain-containing protein</fullName>
    </submittedName>
</protein>
<gene>
    <name evidence="2" type="ORF">B9G39_18340</name>
</gene>
<dbReference type="RefSeq" id="WP_094788235.1">
    <property type="nucleotide sequence ID" value="NZ_NDXW01000001.1"/>
</dbReference>
<accession>A0A4P9VP36</accession>
<keyword evidence="1" id="KW-0175">Coiled coil</keyword>
<organism evidence="2 3">
    <name type="scientific">Zooshikella ganghwensis</name>
    <dbReference type="NCBI Taxonomy" id="202772"/>
    <lineage>
        <taxon>Bacteria</taxon>
        <taxon>Pseudomonadati</taxon>
        <taxon>Pseudomonadota</taxon>
        <taxon>Gammaproteobacteria</taxon>
        <taxon>Oceanospirillales</taxon>
        <taxon>Zooshikellaceae</taxon>
        <taxon>Zooshikella</taxon>
    </lineage>
</organism>
<evidence type="ECO:0000313" key="3">
    <source>
        <dbReference type="Proteomes" id="UP000257039"/>
    </source>
</evidence>
<sequence>MKRLNFVPSLLFPVLFLLPLSLLLSGCQSAYYSTLEKVGYHKRDILIDRVEDTQQSQEEAQQQFQSALEHFQAVVNFDGGELQTLYDTLKADFDKSQDAAEEVSSRINKVEDVAEALFEEWEGELALYQNQSLKRDSERKLRQTKQKYQQLITAMRRAEKTMQPVLTTFQDQVLYLKHNLNARAIASLKGELRNIQQDINQLIREMQRSIRESKAFIQQLQQG</sequence>
<dbReference type="InterPro" id="IPR043473">
    <property type="entry name" value="S2_sf_CoV"/>
</dbReference>
<dbReference type="Proteomes" id="UP000257039">
    <property type="component" value="Unassembled WGS sequence"/>
</dbReference>
<dbReference type="EMBL" id="NDXW01000001">
    <property type="protein sequence ID" value="RDH45245.1"/>
    <property type="molecule type" value="Genomic_DNA"/>
</dbReference>
<name>A0A4P9VP36_9GAMM</name>
<reference evidence="2 3" key="1">
    <citation type="submission" date="2017-04" db="EMBL/GenBank/DDBJ databases">
        <title>Draft genome sequence of Zooshikella ganghwensis VG4 isolated from Red Sea sediments.</title>
        <authorList>
            <person name="Rehman Z."/>
            <person name="Alam I."/>
            <person name="Kamau A."/>
            <person name="Bajic V."/>
            <person name="Leiknes T."/>
        </authorList>
    </citation>
    <scope>NUCLEOTIDE SEQUENCE [LARGE SCALE GENOMIC DNA]</scope>
    <source>
        <strain evidence="2 3">VG4</strain>
    </source>
</reference>
<evidence type="ECO:0000256" key="1">
    <source>
        <dbReference type="SAM" id="Coils"/>
    </source>
</evidence>
<dbReference type="InterPro" id="IPR021342">
    <property type="entry name" value="DUF2959"/>
</dbReference>
<dbReference type="Gene3D" id="1.20.5.300">
    <property type="match status" value="1"/>
</dbReference>
<proteinExistence type="predicted"/>
<dbReference type="PROSITE" id="PS51257">
    <property type="entry name" value="PROKAR_LIPOPROTEIN"/>
    <property type="match status" value="1"/>
</dbReference>
<feature type="coiled-coil region" evidence="1">
    <location>
        <begin position="100"/>
        <end position="161"/>
    </location>
</feature>
<evidence type="ECO:0000313" key="2">
    <source>
        <dbReference type="EMBL" id="RDH45245.1"/>
    </source>
</evidence>
<comment type="caution">
    <text evidence="2">The sequence shown here is derived from an EMBL/GenBank/DDBJ whole genome shotgun (WGS) entry which is preliminary data.</text>
</comment>
<feature type="coiled-coil region" evidence="1">
    <location>
        <begin position="185"/>
        <end position="212"/>
    </location>
</feature>
<dbReference type="SUPFAM" id="SSF111474">
    <property type="entry name" value="Coronavirus S2 glycoprotein"/>
    <property type="match status" value="1"/>
</dbReference>
<keyword evidence="3" id="KW-1185">Reference proteome</keyword>